<dbReference type="OrthoDB" id="9801223at2"/>
<dbReference type="Pfam" id="PF00042">
    <property type="entry name" value="Globin"/>
    <property type="match status" value="1"/>
</dbReference>
<comment type="caution">
    <text evidence="3">The sequence shown here is derived from an EMBL/GenBank/DDBJ whole genome shotgun (WGS) entry which is preliminary data.</text>
</comment>
<dbReference type="PANTHER" id="PTHR43396">
    <property type="entry name" value="FLAVOHEMOPROTEIN"/>
    <property type="match status" value="1"/>
</dbReference>
<evidence type="ECO:0000259" key="2">
    <source>
        <dbReference type="PROSITE" id="PS01033"/>
    </source>
</evidence>
<keyword evidence="3" id="KW-0675">Receptor</keyword>
<gene>
    <name evidence="3" type="ORF">E2F43_07385</name>
</gene>
<dbReference type="RefSeq" id="WP_133211260.1">
    <property type="nucleotide sequence ID" value="NZ_SMSE01000002.1"/>
</dbReference>
<dbReference type="GO" id="GO:0046210">
    <property type="term" value="P:nitric oxide catabolic process"/>
    <property type="evidence" value="ECO:0007669"/>
    <property type="project" value="TreeGrafter"/>
</dbReference>
<accession>A0A4R5LR67</accession>
<dbReference type="InterPro" id="IPR012292">
    <property type="entry name" value="Globin/Proto"/>
</dbReference>
<keyword evidence="1" id="KW-0349">Heme</keyword>
<keyword evidence="4" id="KW-1185">Reference proteome</keyword>
<dbReference type="GO" id="GO:0071500">
    <property type="term" value="P:cellular response to nitrosative stress"/>
    <property type="evidence" value="ECO:0007669"/>
    <property type="project" value="TreeGrafter"/>
</dbReference>
<reference evidence="3 4" key="1">
    <citation type="submission" date="2019-03" db="EMBL/GenBank/DDBJ databases">
        <title>Seongchinamella monodicae gen. nov., sp. nov., a novel member of the Gammaproteobacteria isolated from a tidal mudflat of beach.</title>
        <authorList>
            <person name="Yang H.G."/>
            <person name="Kang J.W."/>
            <person name="Lee S.D."/>
        </authorList>
    </citation>
    <scope>NUCLEOTIDE SEQUENCE [LARGE SCALE GENOMIC DNA]</scope>
    <source>
        <strain evidence="3 4">GH4-78</strain>
    </source>
</reference>
<keyword evidence="1" id="KW-0813">Transport</keyword>
<evidence type="ECO:0000313" key="3">
    <source>
        <dbReference type="EMBL" id="TDG13358.1"/>
    </source>
</evidence>
<keyword evidence="1" id="KW-0561">Oxygen transport</keyword>
<organism evidence="3 4">
    <name type="scientific">Seongchinamella unica</name>
    <dbReference type="NCBI Taxonomy" id="2547392"/>
    <lineage>
        <taxon>Bacteria</taxon>
        <taxon>Pseudomonadati</taxon>
        <taxon>Pseudomonadota</taxon>
        <taxon>Gammaproteobacteria</taxon>
        <taxon>Cellvibrionales</taxon>
        <taxon>Halieaceae</taxon>
        <taxon>Seongchinamella</taxon>
    </lineage>
</organism>
<name>A0A4R5LR67_9GAMM</name>
<dbReference type="PANTHER" id="PTHR43396:SF6">
    <property type="entry name" value="ABL201WP"/>
    <property type="match status" value="1"/>
</dbReference>
<feature type="domain" description="Globin" evidence="2">
    <location>
        <begin position="1"/>
        <end position="134"/>
    </location>
</feature>
<sequence>MTPQQISLVKSSWAQVAPISQQAAALFYGRLFELEPKYKALFKGDMKSQGKMLMSMLNTAVASLDRLDTIVPAVQQLGQRHVGYGVKEDDYDTVGAALLWTLGQGLGDAFTEEVEEAWTIAYTTLADVMIEASRDVAA</sequence>
<dbReference type="CDD" id="cd12131">
    <property type="entry name" value="HGbI-like"/>
    <property type="match status" value="1"/>
</dbReference>
<evidence type="ECO:0000256" key="1">
    <source>
        <dbReference type="RuleBase" id="RU000356"/>
    </source>
</evidence>
<proteinExistence type="inferred from homology"/>
<dbReference type="Proteomes" id="UP000295554">
    <property type="component" value="Unassembled WGS sequence"/>
</dbReference>
<keyword evidence="1" id="KW-0408">Iron</keyword>
<dbReference type="Gene3D" id="1.10.490.10">
    <property type="entry name" value="Globins"/>
    <property type="match status" value="1"/>
</dbReference>
<dbReference type="GO" id="GO:0020037">
    <property type="term" value="F:heme binding"/>
    <property type="evidence" value="ECO:0007669"/>
    <property type="project" value="InterPro"/>
</dbReference>
<dbReference type="GO" id="GO:0071949">
    <property type="term" value="F:FAD binding"/>
    <property type="evidence" value="ECO:0007669"/>
    <property type="project" value="TreeGrafter"/>
</dbReference>
<dbReference type="EMBL" id="SMSE01000002">
    <property type="protein sequence ID" value="TDG13358.1"/>
    <property type="molecule type" value="Genomic_DNA"/>
</dbReference>
<keyword evidence="1" id="KW-0479">Metal-binding</keyword>
<comment type="similarity">
    <text evidence="1">Belongs to the globin family.</text>
</comment>
<dbReference type="PRINTS" id="PR01907">
    <property type="entry name" value="WORMGLOBIN"/>
</dbReference>
<dbReference type="AlphaFoldDB" id="A0A4R5LR67"/>
<dbReference type="GO" id="GO:0019825">
    <property type="term" value="F:oxygen binding"/>
    <property type="evidence" value="ECO:0007669"/>
    <property type="project" value="InterPro"/>
</dbReference>
<dbReference type="PROSITE" id="PS01033">
    <property type="entry name" value="GLOBIN"/>
    <property type="match status" value="1"/>
</dbReference>
<dbReference type="GO" id="GO:0008941">
    <property type="term" value="F:nitric oxide dioxygenase NAD(P)H activity"/>
    <property type="evidence" value="ECO:0007669"/>
    <property type="project" value="TreeGrafter"/>
</dbReference>
<evidence type="ECO:0000313" key="4">
    <source>
        <dbReference type="Proteomes" id="UP000295554"/>
    </source>
</evidence>
<dbReference type="InterPro" id="IPR009050">
    <property type="entry name" value="Globin-like_sf"/>
</dbReference>
<dbReference type="SUPFAM" id="SSF46458">
    <property type="entry name" value="Globin-like"/>
    <property type="match status" value="1"/>
</dbReference>
<dbReference type="GO" id="GO:0005344">
    <property type="term" value="F:oxygen carrier activity"/>
    <property type="evidence" value="ECO:0007669"/>
    <property type="project" value="UniProtKB-KW"/>
</dbReference>
<protein>
    <submittedName>
        <fullName evidence="3">Hemin receptor</fullName>
    </submittedName>
</protein>
<dbReference type="InterPro" id="IPR000971">
    <property type="entry name" value="Globin"/>
</dbReference>